<dbReference type="InterPro" id="IPR029062">
    <property type="entry name" value="Class_I_gatase-like"/>
</dbReference>
<dbReference type="Proteomes" id="UP000294678">
    <property type="component" value="Unassembled WGS sequence"/>
</dbReference>
<dbReference type="GO" id="GO:0005829">
    <property type="term" value="C:cytosol"/>
    <property type="evidence" value="ECO:0007669"/>
    <property type="project" value="TreeGrafter"/>
</dbReference>
<accession>A0AA46E030</accession>
<organism evidence="2 3">
    <name type="scientific">Hypnocyclicus thermotrophus</name>
    <dbReference type="NCBI Taxonomy" id="1627895"/>
    <lineage>
        <taxon>Bacteria</taxon>
        <taxon>Fusobacteriati</taxon>
        <taxon>Fusobacteriota</taxon>
        <taxon>Fusobacteriia</taxon>
        <taxon>Fusobacteriales</taxon>
        <taxon>Fusobacteriaceae</taxon>
        <taxon>Hypnocyclicus</taxon>
    </lineage>
</organism>
<comment type="caution">
    <text evidence="2">The sequence shown here is derived from an EMBL/GenBank/DDBJ whole genome shotgun (WGS) entry which is preliminary data.</text>
</comment>
<dbReference type="PROSITE" id="PS51273">
    <property type="entry name" value="GATASE_TYPE_1"/>
    <property type="match status" value="1"/>
</dbReference>
<evidence type="ECO:0000259" key="1">
    <source>
        <dbReference type="Pfam" id="PF00117"/>
    </source>
</evidence>
<dbReference type="FunFam" id="3.40.50.880:FF:000033">
    <property type="entry name" value="Glutamine amidotransferase class-I"/>
    <property type="match status" value="1"/>
</dbReference>
<dbReference type="CDD" id="cd01741">
    <property type="entry name" value="GATase1_1"/>
    <property type="match status" value="1"/>
</dbReference>
<dbReference type="Pfam" id="PF00117">
    <property type="entry name" value="GATase"/>
    <property type="match status" value="1"/>
</dbReference>
<evidence type="ECO:0000313" key="2">
    <source>
        <dbReference type="EMBL" id="TDT71871.1"/>
    </source>
</evidence>
<feature type="domain" description="Glutamine amidotransferase" evidence="1">
    <location>
        <begin position="38"/>
        <end position="176"/>
    </location>
</feature>
<protein>
    <submittedName>
        <fullName evidence="2">GMP synthase-like glutamine amidotransferase</fullName>
    </submittedName>
</protein>
<dbReference type="Gene3D" id="3.40.50.880">
    <property type="match status" value="1"/>
</dbReference>
<dbReference type="AlphaFoldDB" id="A0AA46E030"/>
<dbReference type="PANTHER" id="PTHR42695:SF5">
    <property type="entry name" value="GLUTAMINE AMIDOTRANSFERASE YLR126C-RELATED"/>
    <property type="match status" value="1"/>
</dbReference>
<dbReference type="RefSeq" id="WP_166667328.1">
    <property type="nucleotide sequence ID" value="NZ_SOBG01000002.1"/>
</dbReference>
<sequence>MNIFCIKHVSFEDPGIIENWAIKNNYTFKYIKMYENYKLPNINDIDILVILGGPMNIYEEKQYPFLKEEKTFIKQVINANKKIIGICLGAQLIADLLGSKVVKNKEKEIGWFNVKKVSNHKFLYNVPTEFKTMHWHGDKFLIPDKAEKIFESEACDNQGFIFNNIIALQFHLEMKKENIISIIDNSNDELTENKNYIQSKNQILNQLENIEINNKIMQTILENFIK</sequence>
<dbReference type="InterPro" id="IPR044992">
    <property type="entry name" value="ChyE-like"/>
</dbReference>
<gene>
    <name evidence="2" type="ORF">EV215_0563</name>
</gene>
<evidence type="ECO:0000313" key="3">
    <source>
        <dbReference type="Proteomes" id="UP000294678"/>
    </source>
</evidence>
<reference evidence="2 3" key="1">
    <citation type="submission" date="2019-03" db="EMBL/GenBank/DDBJ databases">
        <title>Genomic Encyclopedia of Type Strains, Phase IV (KMG-IV): sequencing the most valuable type-strain genomes for metagenomic binning, comparative biology and taxonomic classification.</title>
        <authorList>
            <person name="Goeker M."/>
        </authorList>
    </citation>
    <scope>NUCLEOTIDE SEQUENCE [LARGE SCALE GENOMIC DNA]</scope>
    <source>
        <strain evidence="2 3">DSM 100055</strain>
    </source>
</reference>
<keyword evidence="3" id="KW-1185">Reference proteome</keyword>
<dbReference type="InterPro" id="IPR017926">
    <property type="entry name" value="GATASE"/>
</dbReference>
<proteinExistence type="predicted"/>
<keyword evidence="2" id="KW-0315">Glutamine amidotransferase</keyword>
<dbReference type="EMBL" id="SOBG01000002">
    <property type="protein sequence ID" value="TDT71871.1"/>
    <property type="molecule type" value="Genomic_DNA"/>
</dbReference>
<dbReference type="SUPFAM" id="SSF52317">
    <property type="entry name" value="Class I glutamine amidotransferase-like"/>
    <property type="match status" value="1"/>
</dbReference>
<dbReference type="PANTHER" id="PTHR42695">
    <property type="entry name" value="GLUTAMINE AMIDOTRANSFERASE YLR126C-RELATED"/>
    <property type="match status" value="1"/>
</dbReference>
<name>A0AA46E030_9FUSO</name>